<evidence type="ECO:0000256" key="2">
    <source>
        <dbReference type="ARBA" id="ARBA00008064"/>
    </source>
</evidence>
<keyword evidence="5 9" id="KW-0812">Transmembrane</keyword>
<feature type="chain" id="PRO_5038953607" evidence="10">
    <location>
        <begin position="27"/>
        <end position="835"/>
    </location>
</feature>
<evidence type="ECO:0000256" key="6">
    <source>
        <dbReference type="ARBA" id="ARBA00022729"/>
    </source>
</evidence>
<dbReference type="GO" id="GO:0015473">
    <property type="term" value="F:fimbrial usher porin activity"/>
    <property type="evidence" value="ECO:0007669"/>
    <property type="project" value="InterPro"/>
</dbReference>
<gene>
    <name evidence="13" type="ORF">H9889_00065</name>
</gene>
<evidence type="ECO:0000259" key="12">
    <source>
        <dbReference type="Pfam" id="PF13954"/>
    </source>
</evidence>
<dbReference type="InterPro" id="IPR025949">
    <property type="entry name" value="PapC-like_C"/>
</dbReference>
<dbReference type="Proteomes" id="UP000823934">
    <property type="component" value="Unassembled WGS sequence"/>
</dbReference>
<dbReference type="Pfam" id="PF13954">
    <property type="entry name" value="PapC_N"/>
    <property type="match status" value="1"/>
</dbReference>
<dbReference type="Pfam" id="PF13953">
    <property type="entry name" value="PapC_C"/>
    <property type="match status" value="1"/>
</dbReference>
<evidence type="ECO:0000256" key="9">
    <source>
        <dbReference type="RuleBase" id="RU003884"/>
    </source>
</evidence>
<keyword evidence="7 9" id="KW-0472">Membrane</keyword>
<evidence type="ECO:0000313" key="13">
    <source>
        <dbReference type="EMBL" id="HIW05716.1"/>
    </source>
</evidence>
<evidence type="ECO:0000256" key="1">
    <source>
        <dbReference type="ARBA" id="ARBA00004571"/>
    </source>
</evidence>
<sequence>MNKTSFRKKLLLGIVVSTLLSATAQADNIEFDDYILQSLGFDNIDLSAFAGSNDQFAGEYLADITLNGQRVVRDYSVYFYTDKESHLCFTEDLMTRLAIKKNYLSDIKEKVHEIDAGICYPVEFLDEAVSVEFDSSAQRIDIRMPQKFLGNIDPHWVQPKDRDHGINGVILDYSLLWEFARYDRGGDKESSSSIRSFGTAGFNLGQFRFRADYQYSSKIKEGSKLEWNQIYGFTDIASMNAKLYAGELYTRSNSFDSTRIKGVSLYSDEGMMPSYLKGYAPQITGVATSNAVVVLKQYGSIIRTVQVPAGPFVISDLPSYINGTVDVEIEETNGEIRRYQVDIAHVPFLTRKGGIRYFANIGKLDPFSGTKVDTKLISVDGSYGLTNHLSLFGGVQFTTNREYKAFNIGLGLNLEKFGALSFDVTRSESTIIKTDNGKDYKGHSYRFNYAKRFSSDTTLNIAGYRFSSREFTSLNNYLSFVQGGFRNTYLEKNRISLSISQYVPQWDISLTGSISKGSYWNKDGSSNYNLTMSKNIKTGVLKNTSVSLSLSQENNSSYADKDRRIALYISIPLQEDRGSIQYSSQYGSREKYVDHQITYSNSGLGGYYTIGSSINHKRDLSGGADFGFNATYSADTGYGQAMVMADYSDYRQGIRTSFDGSLTLTQHGIATHRKVYGDGSRLILDAGAVGVPMQGGQDVSNTFGLIGVSNTTSYYRGNYMVDNDNLPDNVEIQDGVVQVAMSDGAIAYRSLGGISGEKAIARVTLSDGSYPPFGSAVYRSNGNEQEVAIVAEEGLTYLTGLIKNAEYIIKWNGSQSCQIKINSLDTTTLNNLTCY</sequence>
<dbReference type="PANTHER" id="PTHR30451:SF4">
    <property type="entry name" value="OUTER MEMBRANE USHER PROTEIN YQIG-RELATED"/>
    <property type="match status" value="1"/>
</dbReference>
<comment type="similarity">
    <text evidence="2 9">Belongs to the fimbrial export usher family.</text>
</comment>
<evidence type="ECO:0000256" key="7">
    <source>
        <dbReference type="ARBA" id="ARBA00023136"/>
    </source>
</evidence>
<feature type="domain" description="PapC-like C-terminal" evidence="11">
    <location>
        <begin position="762"/>
        <end position="821"/>
    </location>
</feature>
<evidence type="ECO:0000256" key="10">
    <source>
        <dbReference type="SAM" id="SignalP"/>
    </source>
</evidence>
<keyword evidence="3 9" id="KW-0813">Transport</keyword>
<dbReference type="AlphaFoldDB" id="A0A9D1TT17"/>
<dbReference type="Gene3D" id="2.60.40.2070">
    <property type="match status" value="1"/>
</dbReference>
<evidence type="ECO:0000256" key="8">
    <source>
        <dbReference type="ARBA" id="ARBA00023237"/>
    </source>
</evidence>
<dbReference type="InterPro" id="IPR018030">
    <property type="entry name" value="Fimbrial_membr_usher_CS"/>
</dbReference>
<accession>A0A9D1TT17</accession>
<dbReference type="Gene3D" id="2.60.40.3110">
    <property type="match status" value="1"/>
</dbReference>
<dbReference type="InterPro" id="IPR037224">
    <property type="entry name" value="PapC_N_sf"/>
</dbReference>
<dbReference type="PANTHER" id="PTHR30451">
    <property type="entry name" value="OUTER MEMBRANE USHER PROTEIN"/>
    <property type="match status" value="1"/>
</dbReference>
<dbReference type="EMBL" id="DXHP01000002">
    <property type="protein sequence ID" value="HIW05716.1"/>
    <property type="molecule type" value="Genomic_DNA"/>
</dbReference>
<dbReference type="GO" id="GO:0009297">
    <property type="term" value="P:pilus assembly"/>
    <property type="evidence" value="ECO:0007669"/>
    <property type="project" value="InterPro"/>
</dbReference>
<dbReference type="GO" id="GO:0009279">
    <property type="term" value="C:cell outer membrane"/>
    <property type="evidence" value="ECO:0007669"/>
    <property type="project" value="UniProtKB-SubCell"/>
</dbReference>
<reference evidence="13" key="1">
    <citation type="journal article" date="2021" name="PeerJ">
        <title>Extensive microbial diversity within the chicken gut microbiome revealed by metagenomics and culture.</title>
        <authorList>
            <person name="Gilroy R."/>
            <person name="Ravi A."/>
            <person name="Getino M."/>
            <person name="Pursley I."/>
            <person name="Horton D.L."/>
            <person name="Alikhan N.F."/>
            <person name="Baker D."/>
            <person name="Gharbi K."/>
            <person name="Hall N."/>
            <person name="Watson M."/>
            <person name="Adriaenssens E.M."/>
            <person name="Foster-Nyarko E."/>
            <person name="Jarju S."/>
            <person name="Secka A."/>
            <person name="Antonio M."/>
            <person name="Oren A."/>
            <person name="Chaudhuri R.R."/>
            <person name="La Ragione R."/>
            <person name="Hildebrand F."/>
            <person name="Pallen M.J."/>
        </authorList>
    </citation>
    <scope>NUCLEOTIDE SEQUENCE</scope>
    <source>
        <strain evidence="13">CHK160-9182</strain>
    </source>
</reference>
<dbReference type="Gene3D" id="3.10.20.410">
    <property type="match status" value="1"/>
</dbReference>
<protein>
    <submittedName>
        <fullName evidence="13">Fimbrial biogenesis outer membrane usher protein</fullName>
    </submittedName>
</protein>
<evidence type="ECO:0000259" key="11">
    <source>
        <dbReference type="Pfam" id="PF13953"/>
    </source>
</evidence>
<dbReference type="PROSITE" id="PS01151">
    <property type="entry name" value="FIMBRIAL_USHER"/>
    <property type="match status" value="1"/>
</dbReference>
<dbReference type="InterPro" id="IPR025885">
    <property type="entry name" value="PapC_N"/>
</dbReference>
<proteinExistence type="inferred from homology"/>
<name>A0A9D1TT17_9GAMM</name>
<comment type="caution">
    <text evidence="13">The sequence shown here is derived from an EMBL/GenBank/DDBJ whole genome shotgun (WGS) entry which is preliminary data.</text>
</comment>
<evidence type="ECO:0000313" key="14">
    <source>
        <dbReference type="Proteomes" id="UP000823934"/>
    </source>
</evidence>
<organism evidence="13 14">
    <name type="scientific">Candidatus Ignatzschineria merdigallinarum</name>
    <dbReference type="NCBI Taxonomy" id="2838621"/>
    <lineage>
        <taxon>Bacteria</taxon>
        <taxon>Pseudomonadati</taxon>
        <taxon>Pseudomonadota</taxon>
        <taxon>Gammaproteobacteria</taxon>
        <taxon>Cardiobacteriales</taxon>
        <taxon>Ignatzschineriaceae</taxon>
        <taxon>Ignatzschineria</taxon>
    </lineage>
</organism>
<reference evidence="13" key="2">
    <citation type="submission" date="2021-04" db="EMBL/GenBank/DDBJ databases">
        <authorList>
            <person name="Gilroy R."/>
        </authorList>
    </citation>
    <scope>NUCLEOTIDE SEQUENCE</scope>
    <source>
        <strain evidence="13">CHK160-9182</strain>
    </source>
</reference>
<dbReference type="InterPro" id="IPR043142">
    <property type="entry name" value="PapC-like_C_sf"/>
</dbReference>
<keyword evidence="9" id="KW-1029">Fimbrium biogenesis</keyword>
<dbReference type="InterPro" id="IPR000015">
    <property type="entry name" value="Fimb_usher"/>
</dbReference>
<keyword evidence="6 10" id="KW-0732">Signal</keyword>
<evidence type="ECO:0000256" key="4">
    <source>
        <dbReference type="ARBA" id="ARBA00022452"/>
    </source>
</evidence>
<evidence type="ECO:0000256" key="3">
    <source>
        <dbReference type="ARBA" id="ARBA00022448"/>
    </source>
</evidence>
<feature type="signal peptide" evidence="10">
    <location>
        <begin position="1"/>
        <end position="26"/>
    </location>
</feature>
<evidence type="ECO:0000256" key="5">
    <source>
        <dbReference type="ARBA" id="ARBA00022692"/>
    </source>
</evidence>
<comment type="subcellular location">
    <subcellularLocation>
        <location evidence="1 9">Cell outer membrane</location>
        <topology evidence="1 9">Multi-pass membrane protein</topology>
    </subcellularLocation>
</comment>
<dbReference type="InterPro" id="IPR042186">
    <property type="entry name" value="FimD_plug_dom"/>
</dbReference>
<feature type="domain" description="PapC N-terminal" evidence="12">
    <location>
        <begin position="30"/>
        <end position="175"/>
    </location>
</feature>
<keyword evidence="4" id="KW-1134">Transmembrane beta strand</keyword>
<dbReference type="Gene3D" id="2.60.40.2610">
    <property type="entry name" value="Outer membrane usher protein FimD, plug domain"/>
    <property type="match status" value="1"/>
</dbReference>
<keyword evidence="8 9" id="KW-0998">Cell outer membrane</keyword>
<dbReference type="SUPFAM" id="SSF141729">
    <property type="entry name" value="FimD N-terminal domain-like"/>
    <property type="match status" value="1"/>
</dbReference>
<dbReference type="Pfam" id="PF00577">
    <property type="entry name" value="Usher"/>
    <property type="match status" value="1"/>
</dbReference>